<sequence>MDAGVIACFKALYCRCLLSKLALNLDIYIRERRPVPDFKVSVRMSMQFILAAWAEVGSSTISNCFCKVGLAGNSGEADEEGHDAPADAEMAKRWLSVNGGDGDASELDVFLQRTKQ</sequence>
<comment type="caution">
    <text evidence="1">The sequence shown here is derived from an EMBL/GenBank/DDBJ whole genome shotgun (WGS) entry which is preliminary data.</text>
</comment>
<evidence type="ECO:0000313" key="1">
    <source>
        <dbReference type="EMBL" id="KAH8039077.1"/>
    </source>
</evidence>
<dbReference type="EMBL" id="JABSTU010000001">
    <property type="protein sequence ID" value="KAH8039077.1"/>
    <property type="molecule type" value="Genomic_DNA"/>
</dbReference>
<keyword evidence="2" id="KW-1185">Reference proteome</keyword>
<dbReference type="Proteomes" id="UP000821866">
    <property type="component" value="Chromosome 1"/>
</dbReference>
<evidence type="ECO:0000313" key="2">
    <source>
        <dbReference type="Proteomes" id="UP000821866"/>
    </source>
</evidence>
<name>A0A9J6EY23_RHIMP</name>
<dbReference type="AlphaFoldDB" id="A0A9J6EY23"/>
<accession>A0A9J6EY23</accession>
<organism evidence="1 2">
    <name type="scientific">Rhipicephalus microplus</name>
    <name type="common">Cattle tick</name>
    <name type="synonym">Boophilus microplus</name>
    <dbReference type="NCBI Taxonomy" id="6941"/>
    <lineage>
        <taxon>Eukaryota</taxon>
        <taxon>Metazoa</taxon>
        <taxon>Ecdysozoa</taxon>
        <taxon>Arthropoda</taxon>
        <taxon>Chelicerata</taxon>
        <taxon>Arachnida</taxon>
        <taxon>Acari</taxon>
        <taxon>Parasitiformes</taxon>
        <taxon>Ixodida</taxon>
        <taxon>Ixodoidea</taxon>
        <taxon>Ixodidae</taxon>
        <taxon>Rhipicephalinae</taxon>
        <taxon>Rhipicephalus</taxon>
        <taxon>Boophilus</taxon>
    </lineage>
</organism>
<proteinExistence type="predicted"/>
<gene>
    <name evidence="1" type="ORF">HPB51_005016</name>
</gene>
<reference evidence="1" key="1">
    <citation type="journal article" date="2020" name="Cell">
        <title>Large-Scale Comparative Analyses of Tick Genomes Elucidate Their Genetic Diversity and Vector Capacities.</title>
        <authorList>
            <consortium name="Tick Genome and Microbiome Consortium (TIGMIC)"/>
            <person name="Jia N."/>
            <person name="Wang J."/>
            <person name="Shi W."/>
            <person name="Du L."/>
            <person name="Sun Y."/>
            <person name="Zhan W."/>
            <person name="Jiang J.F."/>
            <person name="Wang Q."/>
            <person name="Zhang B."/>
            <person name="Ji P."/>
            <person name="Bell-Sakyi L."/>
            <person name="Cui X.M."/>
            <person name="Yuan T.T."/>
            <person name="Jiang B.G."/>
            <person name="Yang W.F."/>
            <person name="Lam T.T."/>
            <person name="Chang Q.C."/>
            <person name="Ding S.J."/>
            <person name="Wang X.J."/>
            <person name="Zhu J.G."/>
            <person name="Ruan X.D."/>
            <person name="Zhao L."/>
            <person name="Wei J.T."/>
            <person name="Ye R.Z."/>
            <person name="Que T.C."/>
            <person name="Du C.H."/>
            <person name="Zhou Y.H."/>
            <person name="Cheng J.X."/>
            <person name="Dai P.F."/>
            <person name="Guo W.B."/>
            <person name="Han X.H."/>
            <person name="Huang E.J."/>
            <person name="Li L.F."/>
            <person name="Wei W."/>
            <person name="Gao Y.C."/>
            <person name="Liu J.Z."/>
            <person name="Shao H.Z."/>
            <person name="Wang X."/>
            <person name="Wang C.C."/>
            <person name="Yang T.C."/>
            <person name="Huo Q.B."/>
            <person name="Li W."/>
            <person name="Chen H.Y."/>
            <person name="Chen S.E."/>
            <person name="Zhou L.G."/>
            <person name="Ni X.B."/>
            <person name="Tian J.H."/>
            <person name="Sheng Y."/>
            <person name="Liu T."/>
            <person name="Pan Y.S."/>
            <person name="Xia L.Y."/>
            <person name="Li J."/>
            <person name="Zhao F."/>
            <person name="Cao W.C."/>
        </authorList>
    </citation>
    <scope>NUCLEOTIDE SEQUENCE</scope>
    <source>
        <strain evidence="1">Rmic-2018</strain>
    </source>
</reference>
<evidence type="ECO:0008006" key="3">
    <source>
        <dbReference type="Google" id="ProtNLM"/>
    </source>
</evidence>
<reference evidence="1" key="2">
    <citation type="submission" date="2021-09" db="EMBL/GenBank/DDBJ databases">
        <authorList>
            <person name="Jia N."/>
            <person name="Wang J."/>
            <person name="Shi W."/>
            <person name="Du L."/>
            <person name="Sun Y."/>
            <person name="Zhan W."/>
            <person name="Jiang J."/>
            <person name="Wang Q."/>
            <person name="Zhang B."/>
            <person name="Ji P."/>
            <person name="Sakyi L.B."/>
            <person name="Cui X."/>
            <person name="Yuan T."/>
            <person name="Jiang B."/>
            <person name="Yang W."/>
            <person name="Lam T.T.-Y."/>
            <person name="Chang Q."/>
            <person name="Ding S."/>
            <person name="Wang X."/>
            <person name="Zhu J."/>
            <person name="Ruan X."/>
            <person name="Zhao L."/>
            <person name="Wei J."/>
            <person name="Que T."/>
            <person name="Du C."/>
            <person name="Cheng J."/>
            <person name="Dai P."/>
            <person name="Han X."/>
            <person name="Huang E."/>
            <person name="Gao Y."/>
            <person name="Liu J."/>
            <person name="Shao H."/>
            <person name="Ye R."/>
            <person name="Li L."/>
            <person name="Wei W."/>
            <person name="Wang X."/>
            <person name="Wang C."/>
            <person name="Huo Q."/>
            <person name="Li W."/>
            <person name="Guo W."/>
            <person name="Chen H."/>
            <person name="Chen S."/>
            <person name="Zhou L."/>
            <person name="Zhou L."/>
            <person name="Ni X."/>
            <person name="Tian J."/>
            <person name="Zhou Y."/>
            <person name="Sheng Y."/>
            <person name="Liu T."/>
            <person name="Pan Y."/>
            <person name="Xia L."/>
            <person name="Li J."/>
            <person name="Zhao F."/>
            <person name="Cao W."/>
        </authorList>
    </citation>
    <scope>NUCLEOTIDE SEQUENCE</scope>
    <source>
        <strain evidence="1">Rmic-2018</strain>
        <tissue evidence="1">Larvae</tissue>
    </source>
</reference>
<protein>
    <recommendedName>
        <fullName evidence="3">DDE-1 domain-containing protein</fullName>
    </recommendedName>
</protein>